<dbReference type="InterPro" id="IPR037066">
    <property type="entry name" value="Plug_dom_sf"/>
</dbReference>
<keyword evidence="2 10" id="KW-0813">Transport</keyword>
<feature type="domain" description="TonB-dependent receptor-like beta-barrel" evidence="12">
    <location>
        <begin position="174"/>
        <end position="584"/>
    </location>
</feature>
<dbReference type="InterPro" id="IPR000531">
    <property type="entry name" value="Beta-barrel_TonB"/>
</dbReference>
<dbReference type="AlphaFoldDB" id="A0A563DFM5"/>
<dbReference type="EMBL" id="SELH01000017">
    <property type="protein sequence ID" value="TWP28733.1"/>
    <property type="molecule type" value="Genomic_DNA"/>
</dbReference>
<keyword evidence="15" id="KW-1185">Reference proteome</keyword>
<dbReference type="PROSITE" id="PS52016">
    <property type="entry name" value="TONB_DEPENDENT_REC_3"/>
    <property type="match status" value="1"/>
</dbReference>
<name>A0A563DFM5_9FLAO</name>
<dbReference type="RefSeq" id="WP_146292355.1">
    <property type="nucleotide sequence ID" value="NZ_SELH01000017.1"/>
</dbReference>
<keyword evidence="8 14" id="KW-0675">Receptor</keyword>
<evidence type="ECO:0000256" key="5">
    <source>
        <dbReference type="ARBA" id="ARBA00022729"/>
    </source>
</evidence>
<keyword evidence="5" id="KW-0732">Signal</keyword>
<protein>
    <submittedName>
        <fullName evidence="14">TonB-dependent receptor</fullName>
    </submittedName>
</protein>
<dbReference type="Gene3D" id="2.170.130.10">
    <property type="entry name" value="TonB-dependent receptor, plug domain"/>
    <property type="match status" value="1"/>
</dbReference>
<dbReference type="InterPro" id="IPR039426">
    <property type="entry name" value="TonB-dep_rcpt-like"/>
</dbReference>
<comment type="caution">
    <text evidence="14">The sequence shown here is derived from an EMBL/GenBank/DDBJ whole genome shotgun (WGS) entry which is preliminary data.</text>
</comment>
<feature type="domain" description="TonB-dependent receptor plug" evidence="13">
    <location>
        <begin position="49"/>
        <end position="156"/>
    </location>
</feature>
<evidence type="ECO:0000256" key="11">
    <source>
        <dbReference type="RuleBase" id="RU003357"/>
    </source>
</evidence>
<evidence type="ECO:0000256" key="7">
    <source>
        <dbReference type="ARBA" id="ARBA00023136"/>
    </source>
</evidence>
<evidence type="ECO:0000259" key="12">
    <source>
        <dbReference type="Pfam" id="PF00593"/>
    </source>
</evidence>
<evidence type="ECO:0000259" key="13">
    <source>
        <dbReference type="Pfam" id="PF07715"/>
    </source>
</evidence>
<comment type="similarity">
    <text evidence="10 11">Belongs to the TonB-dependent receptor family.</text>
</comment>
<dbReference type="InterPro" id="IPR012910">
    <property type="entry name" value="Plug_dom"/>
</dbReference>
<sequence>MKYIVNFYTLSKLINVVAFSLVFTTLTYAQKTGELSKVIVTGKKTSLSLENISQNIQTIEKKEIQNSPASTIEELLSYYSGIDIRQRGAHGIQADISIRGSSFEQVLVLVNGIPMNDSQTAHNMLSLPLNLASVQKIEIVKGPAARRFGLNAYAGVVNIITQPSTENKLGISIYGGDYGTYSLSANANLNGEKFSQFIQIGNAQSDGYRYNTDFTKKNIWYQNRYTLDKGELWFQSGFFEKKFGANGFYSSPQAKEQYEEIQTSLVSLGWNQQFSNFKLQSHVFWRRSQDEYIFNRKNPSAYRNLHLGNTIGAKAEASYLYLLGISKVGADVRREFINSTNLGDKNRTISLLFLEHRFLLFNNALDISPGISFVDYSDQGNFWYPGIDMGYKINSKNKIFLNVGKTYRIPSYTDLFYTDPLNNGNPDLKPEMAWSYEIGYQANLNKLSSEISLFRREANNLINWVRENEDSKWTPENIARVNTNGVEVKINYDFGYKLFSSINIGYTYLDNKLENSTANFSKYLLDNLKHQLVVKFEQRLFKNWTNQWIYRYNDRLTLDSYQLLDARLSFKNRRLESYLQVNNILNTQYTETNLVPMPGRWLEVGLTFNNFFINNK</sequence>
<evidence type="ECO:0000256" key="3">
    <source>
        <dbReference type="ARBA" id="ARBA00022452"/>
    </source>
</evidence>
<dbReference type="Proteomes" id="UP000319499">
    <property type="component" value="Unassembled WGS sequence"/>
</dbReference>
<keyword evidence="3 10" id="KW-1134">Transmembrane beta strand</keyword>
<dbReference type="Pfam" id="PF00593">
    <property type="entry name" value="TonB_dep_Rec_b-barrel"/>
    <property type="match status" value="1"/>
</dbReference>
<gene>
    <name evidence="14" type="ORF">ETU09_05295</name>
</gene>
<keyword evidence="7 10" id="KW-0472">Membrane</keyword>
<dbReference type="GO" id="GO:0015344">
    <property type="term" value="F:siderophore uptake transmembrane transporter activity"/>
    <property type="evidence" value="ECO:0007669"/>
    <property type="project" value="TreeGrafter"/>
</dbReference>
<evidence type="ECO:0000256" key="1">
    <source>
        <dbReference type="ARBA" id="ARBA00004571"/>
    </source>
</evidence>
<dbReference type="GO" id="GO:0009279">
    <property type="term" value="C:cell outer membrane"/>
    <property type="evidence" value="ECO:0007669"/>
    <property type="project" value="UniProtKB-SubCell"/>
</dbReference>
<evidence type="ECO:0000256" key="6">
    <source>
        <dbReference type="ARBA" id="ARBA00023077"/>
    </source>
</evidence>
<organism evidence="14 15">
    <name type="scientific">Apibacter muscae</name>
    <dbReference type="NCBI Taxonomy" id="2509004"/>
    <lineage>
        <taxon>Bacteria</taxon>
        <taxon>Pseudomonadati</taxon>
        <taxon>Bacteroidota</taxon>
        <taxon>Flavobacteriia</taxon>
        <taxon>Flavobacteriales</taxon>
        <taxon>Weeksellaceae</taxon>
        <taxon>Apibacter</taxon>
    </lineage>
</organism>
<evidence type="ECO:0000313" key="14">
    <source>
        <dbReference type="EMBL" id="TWP28733.1"/>
    </source>
</evidence>
<evidence type="ECO:0000256" key="2">
    <source>
        <dbReference type="ARBA" id="ARBA00022448"/>
    </source>
</evidence>
<reference evidence="14 15" key="1">
    <citation type="submission" date="2019-02" db="EMBL/GenBank/DDBJ databases">
        <title>Apibacter muscae sp. nov.: a novel member of the house fly microbiota.</title>
        <authorList>
            <person name="Park R."/>
        </authorList>
    </citation>
    <scope>NUCLEOTIDE SEQUENCE [LARGE SCALE GENOMIC DNA]</scope>
    <source>
        <strain evidence="14 15">AL1</strain>
    </source>
</reference>
<dbReference type="InterPro" id="IPR036942">
    <property type="entry name" value="Beta-barrel_TonB_sf"/>
</dbReference>
<comment type="subcellular location">
    <subcellularLocation>
        <location evidence="1 10">Cell outer membrane</location>
        <topology evidence="1 10">Multi-pass membrane protein</topology>
    </subcellularLocation>
</comment>
<dbReference type="PANTHER" id="PTHR30069">
    <property type="entry name" value="TONB-DEPENDENT OUTER MEMBRANE RECEPTOR"/>
    <property type="match status" value="1"/>
</dbReference>
<keyword evidence="6 11" id="KW-0798">TonB box</keyword>
<dbReference type="PANTHER" id="PTHR30069:SF29">
    <property type="entry name" value="HEMOGLOBIN AND HEMOGLOBIN-HAPTOGLOBIN-BINDING PROTEIN 1-RELATED"/>
    <property type="match status" value="1"/>
</dbReference>
<evidence type="ECO:0000313" key="15">
    <source>
        <dbReference type="Proteomes" id="UP000319499"/>
    </source>
</evidence>
<dbReference type="OrthoDB" id="9764669at2"/>
<proteinExistence type="inferred from homology"/>
<evidence type="ECO:0000256" key="9">
    <source>
        <dbReference type="ARBA" id="ARBA00023237"/>
    </source>
</evidence>
<keyword evidence="4 10" id="KW-0812">Transmembrane</keyword>
<accession>A0A563DFM5</accession>
<dbReference type="Pfam" id="PF07715">
    <property type="entry name" value="Plug"/>
    <property type="match status" value="1"/>
</dbReference>
<evidence type="ECO:0000256" key="4">
    <source>
        <dbReference type="ARBA" id="ARBA00022692"/>
    </source>
</evidence>
<keyword evidence="9 10" id="KW-0998">Cell outer membrane</keyword>
<evidence type="ECO:0000256" key="8">
    <source>
        <dbReference type="ARBA" id="ARBA00023170"/>
    </source>
</evidence>
<evidence type="ECO:0000256" key="10">
    <source>
        <dbReference type="PROSITE-ProRule" id="PRU01360"/>
    </source>
</evidence>
<dbReference type="Gene3D" id="2.40.170.20">
    <property type="entry name" value="TonB-dependent receptor, beta-barrel domain"/>
    <property type="match status" value="1"/>
</dbReference>
<dbReference type="SUPFAM" id="SSF56935">
    <property type="entry name" value="Porins"/>
    <property type="match status" value="1"/>
</dbReference>
<dbReference type="GO" id="GO:0044718">
    <property type="term" value="P:siderophore transmembrane transport"/>
    <property type="evidence" value="ECO:0007669"/>
    <property type="project" value="TreeGrafter"/>
</dbReference>